<dbReference type="EMBL" id="BAABME010002369">
    <property type="protein sequence ID" value="GAA0154323.1"/>
    <property type="molecule type" value="Genomic_DNA"/>
</dbReference>
<proteinExistence type="predicted"/>
<evidence type="ECO:0000313" key="1">
    <source>
        <dbReference type="EMBL" id="GAA0154323.1"/>
    </source>
</evidence>
<organism evidence="1 2">
    <name type="scientific">Lithospermum erythrorhizon</name>
    <name type="common">Purple gromwell</name>
    <name type="synonym">Lithospermum officinale var. erythrorhizon</name>
    <dbReference type="NCBI Taxonomy" id="34254"/>
    <lineage>
        <taxon>Eukaryota</taxon>
        <taxon>Viridiplantae</taxon>
        <taxon>Streptophyta</taxon>
        <taxon>Embryophyta</taxon>
        <taxon>Tracheophyta</taxon>
        <taxon>Spermatophyta</taxon>
        <taxon>Magnoliopsida</taxon>
        <taxon>eudicotyledons</taxon>
        <taxon>Gunneridae</taxon>
        <taxon>Pentapetalae</taxon>
        <taxon>asterids</taxon>
        <taxon>lamiids</taxon>
        <taxon>Boraginales</taxon>
        <taxon>Boraginaceae</taxon>
        <taxon>Boraginoideae</taxon>
        <taxon>Lithospermeae</taxon>
        <taxon>Lithospermum</taxon>
    </lineage>
</organism>
<reference evidence="1 2" key="1">
    <citation type="submission" date="2024-01" db="EMBL/GenBank/DDBJ databases">
        <title>The complete chloroplast genome sequence of Lithospermum erythrorhizon: insights into the phylogenetic relationship among Boraginaceae species and the maternal lineages of purple gromwells.</title>
        <authorList>
            <person name="Okada T."/>
            <person name="Watanabe K."/>
        </authorList>
    </citation>
    <scope>NUCLEOTIDE SEQUENCE [LARGE SCALE GENOMIC DNA]</scope>
</reference>
<protein>
    <submittedName>
        <fullName evidence="1">Uncharacterized protein</fullName>
    </submittedName>
</protein>
<keyword evidence="2" id="KW-1185">Reference proteome</keyword>
<accession>A0AAV3PVR5</accession>
<evidence type="ECO:0000313" key="2">
    <source>
        <dbReference type="Proteomes" id="UP001454036"/>
    </source>
</evidence>
<sequence>MAKIIRMESVITYSMDLSHSYIEETDAENVMKVGLVHAISRSLLHASLSEKFVRYMKIYQNDIFLSNKANQNKPVIKNINNGMTSSQLRHMVDTIEGYFPFDPGLKWNSKDTQFAFITVEDVEDVEVVSDMAADEEVFNQSVLLLKYLVLVYSPIVGD</sequence>
<comment type="caution">
    <text evidence="1">The sequence shown here is derived from an EMBL/GenBank/DDBJ whole genome shotgun (WGS) entry which is preliminary data.</text>
</comment>
<dbReference type="AlphaFoldDB" id="A0AAV3PVR5"/>
<dbReference type="Proteomes" id="UP001454036">
    <property type="component" value="Unassembled WGS sequence"/>
</dbReference>
<name>A0AAV3PVR5_LITER</name>
<gene>
    <name evidence="1" type="ORF">LIER_12339</name>
</gene>